<keyword evidence="4 6" id="KW-0460">Magnesium</keyword>
<reference evidence="9 10" key="1">
    <citation type="submission" date="2020-08" db="EMBL/GenBank/DDBJ databases">
        <title>Genomic Encyclopedia of Type Strains, Phase III (KMG-III): the genomes of soil and plant-associated and newly described type strains.</title>
        <authorList>
            <person name="Whitman W."/>
        </authorList>
    </citation>
    <scope>NUCLEOTIDE SEQUENCE [LARGE SCALE GENOMIC DNA]</scope>
    <source>
        <strain evidence="9 10">CECT 8075</strain>
    </source>
</reference>
<feature type="binding site" evidence="6">
    <location>
        <position position="258"/>
    </location>
    <ligand>
        <name>Mg(2+)</name>
        <dbReference type="ChEBI" id="CHEBI:18420"/>
        <label>1</label>
    </ligand>
</feature>
<dbReference type="GO" id="GO:0006284">
    <property type="term" value="P:base-excision repair"/>
    <property type="evidence" value="ECO:0007669"/>
    <property type="project" value="TreeGrafter"/>
</dbReference>
<dbReference type="Proteomes" id="UP000536179">
    <property type="component" value="Unassembled WGS sequence"/>
</dbReference>
<feature type="site" description="Important for catalytic activity" evidence="7">
    <location>
        <position position="232"/>
    </location>
</feature>
<evidence type="ECO:0000256" key="3">
    <source>
        <dbReference type="ARBA" id="ARBA00022801"/>
    </source>
</evidence>
<evidence type="ECO:0000256" key="2">
    <source>
        <dbReference type="ARBA" id="ARBA00022723"/>
    </source>
</evidence>
<feature type="binding site" evidence="6">
    <location>
        <position position="163"/>
    </location>
    <ligand>
        <name>Mg(2+)</name>
        <dbReference type="ChEBI" id="CHEBI:18420"/>
        <label>1</label>
    </ligand>
</feature>
<keyword evidence="2 6" id="KW-0479">Metal-binding</keyword>
<evidence type="ECO:0000313" key="10">
    <source>
        <dbReference type="Proteomes" id="UP000536179"/>
    </source>
</evidence>
<accession>A0A7W5E3Y4</accession>
<dbReference type="SUPFAM" id="SSF56219">
    <property type="entry name" value="DNase I-like"/>
    <property type="match status" value="1"/>
</dbReference>
<proteinExistence type="inferred from homology"/>
<evidence type="ECO:0000256" key="1">
    <source>
        <dbReference type="ARBA" id="ARBA00007092"/>
    </source>
</evidence>
<feature type="active site" description="Proton acceptor" evidence="5">
    <location>
        <position position="258"/>
    </location>
</feature>
<dbReference type="InterPro" id="IPR020847">
    <property type="entry name" value="AP_endonuclease_F1_BS"/>
</dbReference>
<dbReference type="InterPro" id="IPR036691">
    <property type="entry name" value="Endo/exonu/phosph_ase_sf"/>
</dbReference>
<dbReference type="InterPro" id="IPR005135">
    <property type="entry name" value="Endo/exonuclease/phosphatase"/>
</dbReference>
<dbReference type="NCBIfam" id="TIGR00195">
    <property type="entry name" value="exoDNase_III"/>
    <property type="match status" value="1"/>
</dbReference>
<evidence type="ECO:0000259" key="8">
    <source>
        <dbReference type="Pfam" id="PF03372"/>
    </source>
</evidence>
<dbReference type="RefSeq" id="WP_184308455.1">
    <property type="nucleotide sequence ID" value="NZ_JACHXU010000026.1"/>
</dbReference>
<evidence type="ECO:0000313" key="9">
    <source>
        <dbReference type="EMBL" id="MBB3209658.1"/>
    </source>
</evidence>
<feature type="binding site" evidence="6">
    <location>
        <position position="21"/>
    </location>
    <ligand>
        <name>Mg(2+)</name>
        <dbReference type="ChEBI" id="CHEBI:18420"/>
        <label>1</label>
    </ligand>
</feature>
<dbReference type="GO" id="GO:0003906">
    <property type="term" value="F:DNA-(apurinic or apyrimidinic site) endonuclease activity"/>
    <property type="evidence" value="ECO:0007669"/>
    <property type="project" value="TreeGrafter"/>
</dbReference>
<comment type="cofactor">
    <cofactor evidence="6">
        <name>Mg(2+)</name>
        <dbReference type="ChEBI" id="CHEBI:18420"/>
    </cofactor>
    <cofactor evidence="6">
        <name>Mn(2+)</name>
        <dbReference type="ChEBI" id="CHEBI:29035"/>
    </cofactor>
    <text evidence="6">Probably binds two magnesium or manganese ions per subunit.</text>
</comment>
<dbReference type="GO" id="GO:0008081">
    <property type="term" value="F:phosphoric diester hydrolase activity"/>
    <property type="evidence" value="ECO:0007669"/>
    <property type="project" value="TreeGrafter"/>
</dbReference>
<evidence type="ECO:0000256" key="4">
    <source>
        <dbReference type="ARBA" id="ARBA00022842"/>
    </source>
</evidence>
<evidence type="ECO:0000256" key="7">
    <source>
        <dbReference type="PIRSR" id="PIRSR604808-3"/>
    </source>
</evidence>
<keyword evidence="6" id="KW-0464">Manganese</keyword>
<name>A0A7W5E3Y4_9BACT</name>
<dbReference type="PROSITE" id="PS51435">
    <property type="entry name" value="AP_NUCLEASE_F1_4"/>
    <property type="match status" value="1"/>
</dbReference>
<comment type="caution">
    <text evidence="9">The sequence shown here is derived from an EMBL/GenBank/DDBJ whole genome shotgun (WGS) entry which is preliminary data.</text>
</comment>
<feature type="site" description="Interaction with DNA substrate" evidence="7">
    <location>
        <position position="258"/>
    </location>
</feature>
<dbReference type="PROSITE" id="PS00726">
    <property type="entry name" value="AP_NUCLEASE_F1_1"/>
    <property type="match status" value="1"/>
</dbReference>
<feature type="binding site" evidence="6">
    <location>
        <position position="161"/>
    </location>
    <ligand>
        <name>Mg(2+)</name>
        <dbReference type="ChEBI" id="CHEBI:18420"/>
        <label>1</label>
    </ligand>
</feature>
<dbReference type="GO" id="GO:0003677">
    <property type="term" value="F:DNA binding"/>
    <property type="evidence" value="ECO:0007669"/>
    <property type="project" value="InterPro"/>
</dbReference>
<gene>
    <name evidence="9" type="ORF">FHS27_005498</name>
</gene>
<dbReference type="EMBL" id="JACHXU010000026">
    <property type="protein sequence ID" value="MBB3209658.1"/>
    <property type="molecule type" value="Genomic_DNA"/>
</dbReference>
<dbReference type="CDD" id="cd09087">
    <property type="entry name" value="Ape1-like_AP-endo"/>
    <property type="match status" value="1"/>
</dbReference>
<organism evidence="9 10">
    <name type="scientific">Aporhodopirellula rubra</name>
    <dbReference type="NCBI Taxonomy" id="980271"/>
    <lineage>
        <taxon>Bacteria</taxon>
        <taxon>Pseudomonadati</taxon>
        <taxon>Planctomycetota</taxon>
        <taxon>Planctomycetia</taxon>
        <taxon>Pirellulales</taxon>
        <taxon>Pirellulaceae</taxon>
        <taxon>Aporhodopirellula</taxon>
    </lineage>
</organism>
<evidence type="ECO:0000256" key="5">
    <source>
        <dbReference type="PIRSR" id="PIRSR604808-1"/>
    </source>
</evidence>
<sequence length="271" mass="31152">MHKTQPTPASSQSNLRIVSWNVNGIRAAMSKGFRDYVERDTPDIVCLQETKARPEQVDTSWADELGYQQVWNCAEKAGYSGTAIWTRLPMKKHTVGIGIEDHDREGRVITATWDDFHLVNVYTPNSQRGLTRLDYRETWDADFLAYLQKLNRRKPVIFCGDLNCAHHEIDLANSKANRKNAGFTDQERSGLSSIEAAGFIDSLRYYDQSPHKYTWWTYRSNARERNIGWRLDYFWVARRFMPRVSAATIRDDILGSDHCPVEIEVSLGATA</sequence>
<dbReference type="Pfam" id="PF03372">
    <property type="entry name" value="Exo_endo_phos"/>
    <property type="match status" value="1"/>
</dbReference>
<evidence type="ECO:0000256" key="6">
    <source>
        <dbReference type="PIRSR" id="PIRSR604808-2"/>
    </source>
</evidence>
<feature type="active site" description="Proton donor/acceptor" evidence="5">
    <location>
        <position position="161"/>
    </location>
</feature>
<feature type="binding site" evidence="6">
    <location>
        <position position="49"/>
    </location>
    <ligand>
        <name>Mg(2+)</name>
        <dbReference type="ChEBI" id="CHEBI:18420"/>
        <label>1</label>
    </ligand>
</feature>
<dbReference type="GO" id="GO:0008311">
    <property type="term" value="F:double-stranded DNA 3'-5' DNA exonuclease activity"/>
    <property type="evidence" value="ECO:0007669"/>
    <property type="project" value="UniProtKB-EC"/>
</dbReference>
<dbReference type="Gene3D" id="3.60.10.10">
    <property type="entry name" value="Endonuclease/exonuclease/phosphatase"/>
    <property type="match status" value="1"/>
</dbReference>
<feature type="active site" evidence="5">
    <location>
        <position position="122"/>
    </location>
</feature>
<feature type="binding site" evidence="6">
    <location>
        <position position="257"/>
    </location>
    <ligand>
        <name>Mg(2+)</name>
        <dbReference type="ChEBI" id="CHEBI:18420"/>
        <label>1</label>
    </ligand>
</feature>
<comment type="similarity">
    <text evidence="1">Belongs to the DNA repair enzymes AP/ExoA family.</text>
</comment>
<dbReference type="NCBIfam" id="TIGR00633">
    <property type="entry name" value="xth"/>
    <property type="match status" value="1"/>
</dbReference>
<keyword evidence="3 9" id="KW-0378">Hydrolase</keyword>
<dbReference type="AlphaFoldDB" id="A0A7W5E3Y4"/>
<feature type="domain" description="Endonuclease/exonuclease/phosphatase" evidence="8">
    <location>
        <begin position="18"/>
        <end position="258"/>
    </location>
</feature>
<dbReference type="GO" id="GO:0046872">
    <property type="term" value="F:metal ion binding"/>
    <property type="evidence" value="ECO:0007669"/>
    <property type="project" value="UniProtKB-KW"/>
</dbReference>
<dbReference type="InterPro" id="IPR004808">
    <property type="entry name" value="AP_endonuc_1"/>
</dbReference>
<dbReference type="PANTHER" id="PTHR22748">
    <property type="entry name" value="AP ENDONUCLEASE"/>
    <property type="match status" value="1"/>
</dbReference>
<feature type="site" description="Transition state stabilizer" evidence="7">
    <location>
        <position position="163"/>
    </location>
</feature>
<dbReference type="PANTHER" id="PTHR22748:SF6">
    <property type="entry name" value="DNA-(APURINIC OR APYRIMIDINIC SITE) ENDONUCLEASE"/>
    <property type="match status" value="1"/>
</dbReference>
<protein>
    <submittedName>
        <fullName evidence="9">Exodeoxyribonuclease-3</fullName>
        <ecNumber evidence="9">3.1.11.2</ecNumber>
    </submittedName>
</protein>
<dbReference type="EC" id="3.1.11.2" evidence="9"/>
<keyword evidence="10" id="KW-1185">Reference proteome</keyword>